<keyword evidence="7 14" id="KW-0413">Isomerase</keyword>
<keyword evidence="5" id="KW-0799">Topoisomerase</keyword>
<dbReference type="GO" id="GO:0046872">
    <property type="term" value="F:metal ion binding"/>
    <property type="evidence" value="ECO:0007669"/>
    <property type="project" value="UniProtKB-KW"/>
</dbReference>
<dbReference type="SMART" id="SM00437">
    <property type="entry name" value="TOP1Ac"/>
    <property type="match status" value="1"/>
</dbReference>
<comment type="catalytic activity">
    <reaction evidence="1">
        <text>ATP-independent breakage of single-stranded DNA, followed by passage and rejoining.</text>
        <dbReference type="EC" id="5.6.2.1"/>
    </reaction>
</comment>
<dbReference type="PANTHER" id="PTHR11390:SF21">
    <property type="entry name" value="DNA TOPOISOMERASE 3-ALPHA"/>
    <property type="match status" value="1"/>
</dbReference>
<protein>
    <recommendedName>
        <fullName evidence="3">DNA topoisomerase</fullName>
        <ecNumber evidence="3">5.6.2.1</ecNumber>
    </recommendedName>
    <alternativeName>
        <fullName evidence="11">Omega-protein</fullName>
    </alternativeName>
    <alternativeName>
        <fullName evidence="10">Relaxing enzyme</fullName>
    </alternativeName>
    <alternativeName>
        <fullName evidence="8">Swivelase</fullName>
    </alternativeName>
    <alternativeName>
        <fullName evidence="9">Untwisting enzyme</fullName>
    </alternativeName>
</protein>
<feature type="domain" description="Topo IA-type catalytic" evidence="13">
    <location>
        <begin position="151"/>
        <end position="594"/>
    </location>
</feature>
<dbReference type="GO" id="GO:0006310">
    <property type="term" value="P:DNA recombination"/>
    <property type="evidence" value="ECO:0007669"/>
    <property type="project" value="TreeGrafter"/>
</dbReference>
<dbReference type="InterPro" id="IPR013824">
    <property type="entry name" value="Topo_IA_cen_sub1"/>
</dbReference>
<dbReference type="SUPFAM" id="SSF56712">
    <property type="entry name" value="Prokaryotic type I DNA topoisomerase"/>
    <property type="match status" value="1"/>
</dbReference>
<evidence type="ECO:0000256" key="10">
    <source>
        <dbReference type="ARBA" id="ARBA00032235"/>
    </source>
</evidence>
<evidence type="ECO:0000256" key="9">
    <source>
        <dbReference type="ARBA" id="ARBA00031985"/>
    </source>
</evidence>
<dbReference type="NCBIfam" id="TIGR01056">
    <property type="entry name" value="topB"/>
    <property type="match status" value="1"/>
</dbReference>
<reference evidence="14" key="1">
    <citation type="journal article" date="2016" name="J. Antimicrob. Chemother.">
        <title>Characterization of a genomic island harbouring a new vanD allele from Enterococcus faecium N15-508 isolated in Canada.</title>
        <authorList>
            <person name="Boyd D.A."/>
            <person name="Lalancette C."/>
            <person name="Levesque S."/>
            <person name="Golding G.R."/>
        </authorList>
    </citation>
    <scope>NUCLEOTIDE SEQUENCE</scope>
    <source>
        <strain evidence="14">N15-508</strain>
    </source>
</reference>
<feature type="domain" description="Toprim" evidence="12">
    <location>
        <begin position="1"/>
        <end position="134"/>
    </location>
</feature>
<dbReference type="NCBIfam" id="NF005829">
    <property type="entry name" value="PRK07726.1"/>
    <property type="match status" value="1"/>
</dbReference>
<dbReference type="GO" id="GO:0006265">
    <property type="term" value="P:DNA topological change"/>
    <property type="evidence" value="ECO:0007669"/>
    <property type="project" value="InterPro"/>
</dbReference>
<dbReference type="InterPro" id="IPR034144">
    <property type="entry name" value="TOPRIM_TopoIII"/>
</dbReference>
<evidence type="ECO:0000256" key="1">
    <source>
        <dbReference type="ARBA" id="ARBA00000213"/>
    </source>
</evidence>
<dbReference type="Gene3D" id="3.40.50.140">
    <property type="match status" value="1"/>
</dbReference>
<dbReference type="SMART" id="SM00436">
    <property type="entry name" value="TOP1Bc"/>
    <property type="match status" value="1"/>
</dbReference>
<dbReference type="Pfam" id="PF01751">
    <property type="entry name" value="Toprim"/>
    <property type="match status" value="1"/>
</dbReference>
<dbReference type="PANTHER" id="PTHR11390">
    <property type="entry name" value="PROKARYOTIC DNA TOPOISOMERASE"/>
    <property type="match status" value="1"/>
</dbReference>
<dbReference type="InterPro" id="IPR005738">
    <property type="entry name" value="TopoIII"/>
</dbReference>
<dbReference type="GO" id="GO:0006281">
    <property type="term" value="P:DNA repair"/>
    <property type="evidence" value="ECO:0007669"/>
    <property type="project" value="TreeGrafter"/>
</dbReference>
<keyword evidence="4" id="KW-0479">Metal-binding</keyword>
<dbReference type="EMBL" id="KT825491">
    <property type="protein sequence ID" value="AMN85501.1"/>
    <property type="molecule type" value="Genomic_DNA"/>
</dbReference>
<evidence type="ECO:0000256" key="4">
    <source>
        <dbReference type="ARBA" id="ARBA00022723"/>
    </source>
</evidence>
<dbReference type="InterPro" id="IPR013825">
    <property type="entry name" value="Topo_IA_cen_sub2"/>
</dbReference>
<organism evidence="14">
    <name type="scientific">Enterococcus faecium</name>
    <name type="common">Streptococcus faecium</name>
    <dbReference type="NCBI Taxonomy" id="1352"/>
    <lineage>
        <taxon>Bacteria</taxon>
        <taxon>Bacillati</taxon>
        <taxon>Bacillota</taxon>
        <taxon>Bacilli</taxon>
        <taxon>Lactobacillales</taxon>
        <taxon>Enterococcaceae</taxon>
        <taxon>Enterococcus</taxon>
    </lineage>
</organism>
<dbReference type="PROSITE" id="PS52039">
    <property type="entry name" value="TOPO_IA_2"/>
    <property type="match status" value="1"/>
</dbReference>
<evidence type="ECO:0000256" key="11">
    <source>
        <dbReference type="ARBA" id="ARBA00032877"/>
    </source>
</evidence>
<dbReference type="PROSITE" id="PS50880">
    <property type="entry name" value="TOPRIM"/>
    <property type="match status" value="1"/>
</dbReference>
<evidence type="ECO:0000259" key="13">
    <source>
        <dbReference type="PROSITE" id="PS52039"/>
    </source>
</evidence>
<comment type="similarity">
    <text evidence="2">Belongs to the type IA topoisomerase family.</text>
</comment>
<evidence type="ECO:0000256" key="6">
    <source>
        <dbReference type="ARBA" id="ARBA00023125"/>
    </source>
</evidence>
<dbReference type="Gene3D" id="2.70.20.10">
    <property type="entry name" value="Topoisomerase I, domain 3"/>
    <property type="match status" value="1"/>
</dbReference>
<dbReference type="Pfam" id="PF01131">
    <property type="entry name" value="Topoisom_bac"/>
    <property type="match status" value="1"/>
</dbReference>
<dbReference type="InterPro" id="IPR013826">
    <property type="entry name" value="Topo_IA_cen_sub3"/>
</dbReference>
<evidence type="ECO:0000256" key="2">
    <source>
        <dbReference type="ARBA" id="ARBA00009446"/>
    </source>
</evidence>
<name>A0A140GXG2_ENTFC</name>
<dbReference type="AlphaFoldDB" id="A0A140GXG2"/>
<evidence type="ECO:0000256" key="3">
    <source>
        <dbReference type="ARBA" id="ARBA00012891"/>
    </source>
</evidence>
<dbReference type="InterPro" id="IPR003601">
    <property type="entry name" value="Topo_IA_2"/>
</dbReference>
<dbReference type="CDD" id="cd00186">
    <property type="entry name" value="TOP1Ac"/>
    <property type="match status" value="1"/>
</dbReference>
<evidence type="ECO:0000313" key="14">
    <source>
        <dbReference type="EMBL" id="AMN85501.1"/>
    </source>
</evidence>
<evidence type="ECO:0000259" key="12">
    <source>
        <dbReference type="PROSITE" id="PS50880"/>
    </source>
</evidence>
<evidence type="ECO:0000256" key="8">
    <source>
        <dbReference type="ARBA" id="ARBA00030003"/>
    </source>
</evidence>
<dbReference type="CDD" id="cd03362">
    <property type="entry name" value="TOPRIM_TopoIA_TopoIII"/>
    <property type="match status" value="1"/>
</dbReference>
<accession>A0A140GXG2</accession>
<dbReference type="GO" id="GO:0003917">
    <property type="term" value="F:DNA topoisomerase type I (single strand cut, ATP-independent) activity"/>
    <property type="evidence" value="ECO:0007669"/>
    <property type="project" value="UniProtKB-EC"/>
</dbReference>
<dbReference type="PRINTS" id="PR00417">
    <property type="entry name" value="PRTPISMRASEI"/>
</dbReference>
<evidence type="ECO:0000256" key="7">
    <source>
        <dbReference type="ARBA" id="ARBA00023235"/>
    </source>
</evidence>
<sequence>MKLVIAEKPSVAMALAAVLGANEKKDGYLEGGGYLVSWCVGHLLELAQPEAYGEQYAKWRYGDLPILPDEWKYEVPKDKKKQLDLLCRLMKDKRVDSVVCATDAGREGELIFRLVYEYAGCRKPMERLWISSMEDVAIRDGFEHLRPGKDYDRLYDAAVCRAGADWLVGINATRLFSVLYGITLNVGRVMSPTLALLVQREAEIQAFTSRPFYVPEITCGGFTASGERQTEKQAAEAVRRECDGQTASVLSIEKQTKTVQPPHLYDLTTLQRECNRIYGYTAQQTLDYLQSLYEKKLATYPRTDSQYLTEDMQATAASLILWLRDNMPFGKGCLGEPDIDRVTDGSKVTDHHAIIPTVEIARTDLSALPSGERDVLTLIAMRLLCATGQTHRFEAVTAVLDCSGHSFTAKGKTVLQAGWKEIERLYRMGLKQAEPEKADPADAALPELTQGQTFEPVAAGVREGKTSPPKHYTEDSLLAAMETAGAADVPEDKVNCPAGAREGDLGHAERKGLGTPATRAATLEKLVATGFVQRKKKQLIPTEKGTNLITVLPDNIKSPLLTAEWESRLKQVERGEINAETFMEGIADMSWALVKEHTAPEERFVGLFPDAKGTRREAVGTCPRCGGTVYEGKKGFFCENRDCSFALWKDNKFFTGKKKTLTKTVAAALLKEGRVSMSGLYSEKTGRTYDAVVVLDDTGGKYVNFKLEFPVKKGGRK</sequence>
<dbReference type="InterPro" id="IPR023405">
    <property type="entry name" value="Topo_IA_core_domain"/>
</dbReference>
<dbReference type="SMART" id="SM00493">
    <property type="entry name" value="TOPRIM"/>
    <property type="match status" value="1"/>
</dbReference>
<dbReference type="InterPro" id="IPR000380">
    <property type="entry name" value="Topo_IA"/>
</dbReference>
<dbReference type="GO" id="GO:0003677">
    <property type="term" value="F:DNA binding"/>
    <property type="evidence" value="ECO:0007669"/>
    <property type="project" value="UniProtKB-KW"/>
</dbReference>
<proteinExistence type="inferred from homology"/>
<dbReference type="InterPro" id="IPR013497">
    <property type="entry name" value="Topo_IA_cen"/>
</dbReference>
<keyword evidence="6" id="KW-0238">DNA-binding</keyword>
<dbReference type="Gene3D" id="1.10.460.10">
    <property type="entry name" value="Topoisomerase I, domain 2"/>
    <property type="match status" value="1"/>
</dbReference>
<dbReference type="EC" id="5.6.2.1" evidence="3"/>
<dbReference type="InterPro" id="IPR003602">
    <property type="entry name" value="Topo_IA_DNA-bd_dom"/>
</dbReference>
<dbReference type="InterPro" id="IPR006171">
    <property type="entry name" value="TOPRIM_dom"/>
</dbReference>
<dbReference type="GO" id="GO:0043597">
    <property type="term" value="C:cytoplasmic replication fork"/>
    <property type="evidence" value="ECO:0007669"/>
    <property type="project" value="TreeGrafter"/>
</dbReference>
<evidence type="ECO:0000256" key="5">
    <source>
        <dbReference type="ARBA" id="ARBA00023029"/>
    </source>
</evidence>
<dbReference type="Gene3D" id="1.10.290.10">
    <property type="entry name" value="Topoisomerase I, domain 4"/>
    <property type="match status" value="1"/>
</dbReference>